<evidence type="ECO:0000256" key="4">
    <source>
        <dbReference type="ARBA" id="ARBA00022525"/>
    </source>
</evidence>
<keyword evidence="5" id="KW-0336">GPI-anchor</keyword>
<keyword evidence="9" id="KW-0479">Metal-binding</keyword>
<feature type="signal peptide" evidence="12">
    <location>
        <begin position="1"/>
        <end position="23"/>
    </location>
</feature>
<keyword evidence="9" id="KW-0349">Heme</keyword>
<organism evidence="14 15">
    <name type="scientific">Apiospora saccharicola</name>
    <dbReference type="NCBI Taxonomy" id="335842"/>
    <lineage>
        <taxon>Eukaryota</taxon>
        <taxon>Fungi</taxon>
        <taxon>Dikarya</taxon>
        <taxon>Ascomycota</taxon>
        <taxon>Pezizomycotina</taxon>
        <taxon>Sordariomycetes</taxon>
        <taxon>Xylariomycetidae</taxon>
        <taxon>Amphisphaeriales</taxon>
        <taxon>Apiosporaceae</taxon>
        <taxon>Apiospora</taxon>
    </lineage>
</organism>
<evidence type="ECO:0000313" key="15">
    <source>
        <dbReference type="Proteomes" id="UP001446871"/>
    </source>
</evidence>
<keyword evidence="7 9" id="KW-1015">Disulfide bond</keyword>
<protein>
    <recommendedName>
        <fullName evidence="13">CFEM domain-containing protein</fullName>
    </recommendedName>
</protein>
<keyword evidence="8" id="KW-0449">Lipoprotein</keyword>
<comment type="subcellular location">
    <subcellularLocation>
        <location evidence="1">Membrane</location>
        <topology evidence="1">Lipid-anchor</topology>
        <topology evidence="1">GPI-anchor</topology>
    </subcellularLocation>
    <subcellularLocation>
        <location evidence="2">Secreted</location>
    </subcellularLocation>
</comment>
<keyword evidence="11" id="KW-0472">Membrane</keyword>
<sequence length="211" mass="20936">MRLRHVVLAGMPMMVTSSSGVAAEMSSCVRSCYAATAFFLGCNVSDVACACRQQPNLVYFAEPCLAQECREDPLILALTSITDLCGSGAGAEKVLPPAATQSPTGSGSFSYKVVAPSPTTIPGTTIVTSGGSVTRTIAPVTIKAQQAPVTITPPGTGSGSGSSVGSGNDAGGSNASEDQASKSGGVARNGVVGTAVIMLMCAGLGAMLVVL</sequence>
<keyword evidence="4" id="KW-0964">Secreted</keyword>
<comment type="caution">
    <text evidence="14">The sequence shown here is derived from an EMBL/GenBank/DDBJ whole genome shotgun (WGS) entry which is preliminary data.</text>
</comment>
<dbReference type="PROSITE" id="PS52012">
    <property type="entry name" value="CFEM"/>
    <property type="match status" value="1"/>
</dbReference>
<evidence type="ECO:0000256" key="2">
    <source>
        <dbReference type="ARBA" id="ARBA00004613"/>
    </source>
</evidence>
<feature type="transmembrane region" description="Helical" evidence="11">
    <location>
        <begin position="190"/>
        <end position="210"/>
    </location>
</feature>
<feature type="disulfide bond" evidence="9">
    <location>
        <begin position="42"/>
        <end position="49"/>
    </location>
</feature>
<accession>A0ABR1U3V9</accession>
<keyword evidence="11" id="KW-1133">Transmembrane helix</keyword>
<evidence type="ECO:0000256" key="3">
    <source>
        <dbReference type="ARBA" id="ARBA00010031"/>
    </source>
</evidence>
<feature type="compositionally biased region" description="Gly residues" evidence="10">
    <location>
        <begin position="156"/>
        <end position="170"/>
    </location>
</feature>
<keyword evidence="11" id="KW-0812">Transmembrane</keyword>
<dbReference type="InterPro" id="IPR008427">
    <property type="entry name" value="Extracellular_membr_CFEM_dom"/>
</dbReference>
<gene>
    <name evidence="14" type="ORF">PG996_011940</name>
</gene>
<keyword evidence="9" id="KW-0408">Iron</keyword>
<comment type="caution">
    <text evidence="9">Lacks conserved residue(s) required for the propagation of feature annotation.</text>
</comment>
<feature type="binding site" description="axial binding residue" evidence="9">
    <location>
        <position position="46"/>
    </location>
    <ligand>
        <name>heme</name>
        <dbReference type="ChEBI" id="CHEBI:30413"/>
    </ligand>
    <ligandPart>
        <name>Fe</name>
        <dbReference type="ChEBI" id="CHEBI:18248"/>
    </ligandPart>
</feature>
<keyword evidence="6 12" id="KW-0732">Signal</keyword>
<keyword evidence="5" id="KW-0325">Glycoprotein</keyword>
<evidence type="ECO:0000256" key="11">
    <source>
        <dbReference type="SAM" id="Phobius"/>
    </source>
</evidence>
<proteinExistence type="inferred from homology"/>
<evidence type="ECO:0000256" key="5">
    <source>
        <dbReference type="ARBA" id="ARBA00022622"/>
    </source>
</evidence>
<evidence type="ECO:0000256" key="12">
    <source>
        <dbReference type="SAM" id="SignalP"/>
    </source>
</evidence>
<feature type="chain" id="PRO_5047324933" description="CFEM domain-containing protein" evidence="12">
    <location>
        <begin position="24"/>
        <end position="211"/>
    </location>
</feature>
<reference evidence="14 15" key="1">
    <citation type="submission" date="2023-01" db="EMBL/GenBank/DDBJ databases">
        <title>Analysis of 21 Apiospora genomes using comparative genomics revels a genus with tremendous synthesis potential of carbohydrate active enzymes and secondary metabolites.</title>
        <authorList>
            <person name="Sorensen T."/>
        </authorList>
    </citation>
    <scope>NUCLEOTIDE SEQUENCE [LARGE SCALE GENOMIC DNA]</scope>
    <source>
        <strain evidence="14 15">CBS 83171</strain>
    </source>
</reference>
<dbReference type="Pfam" id="PF05730">
    <property type="entry name" value="CFEM"/>
    <property type="match status" value="1"/>
</dbReference>
<feature type="region of interest" description="Disordered" evidence="10">
    <location>
        <begin position="148"/>
        <end position="186"/>
    </location>
</feature>
<keyword evidence="15" id="KW-1185">Reference proteome</keyword>
<evidence type="ECO:0000256" key="7">
    <source>
        <dbReference type="ARBA" id="ARBA00023157"/>
    </source>
</evidence>
<feature type="domain" description="CFEM" evidence="13">
    <location>
        <begin position="1"/>
        <end position="110"/>
    </location>
</feature>
<evidence type="ECO:0000256" key="6">
    <source>
        <dbReference type="ARBA" id="ARBA00022729"/>
    </source>
</evidence>
<evidence type="ECO:0000256" key="10">
    <source>
        <dbReference type="SAM" id="MobiDB-lite"/>
    </source>
</evidence>
<evidence type="ECO:0000313" key="14">
    <source>
        <dbReference type="EMBL" id="KAK8052639.1"/>
    </source>
</evidence>
<evidence type="ECO:0000256" key="1">
    <source>
        <dbReference type="ARBA" id="ARBA00004589"/>
    </source>
</evidence>
<evidence type="ECO:0000256" key="9">
    <source>
        <dbReference type="PROSITE-ProRule" id="PRU01356"/>
    </source>
</evidence>
<dbReference type="EMBL" id="JAQQWM010000008">
    <property type="protein sequence ID" value="KAK8052639.1"/>
    <property type="molecule type" value="Genomic_DNA"/>
</dbReference>
<dbReference type="Proteomes" id="UP001446871">
    <property type="component" value="Unassembled WGS sequence"/>
</dbReference>
<comment type="similarity">
    <text evidence="3">Belongs to the RBT5 family.</text>
</comment>
<evidence type="ECO:0000256" key="8">
    <source>
        <dbReference type="ARBA" id="ARBA00023288"/>
    </source>
</evidence>
<name>A0ABR1U3V9_9PEZI</name>
<evidence type="ECO:0000259" key="13">
    <source>
        <dbReference type="PROSITE" id="PS52012"/>
    </source>
</evidence>